<evidence type="ECO:0000256" key="1">
    <source>
        <dbReference type="ARBA" id="ARBA00009512"/>
    </source>
</evidence>
<name>A0A1F5SGX1_9BACT</name>
<dbReference type="PANTHER" id="PTHR21011">
    <property type="entry name" value="MITOCHONDRIAL 28S RIBOSOMAL PROTEIN S6"/>
    <property type="match status" value="1"/>
</dbReference>
<evidence type="ECO:0000313" key="5">
    <source>
        <dbReference type="EMBL" id="OGF25796.1"/>
    </source>
</evidence>
<dbReference type="GO" id="GO:0005840">
    <property type="term" value="C:ribosome"/>
    <property type="evidence" value="ECO:0007669"/>
    <property type="project" value="UniProtKB-KW"/>
</dbReference>
<dbReference type="GO" id="GO:0070181">
    <property type="term" value="F:small ribosomal subunit rRNA binding"/>
    <property type="evidence" value="ECO:0007669"/>
    <property type="project" value="TreeGrafter"/>
</dbReference>
<dbReference type="Gene3D" id="3.30.70.60">
    <property type="match status" value="1"/>
</dbReference>
<comment type="function">
    <text evidence="3">Binds together with bS18 to 16S ribosomal RNA.</text>
</comment>
<dbReference type="InterPro" id="IPR035980">
    <property type="entry name" value="Ribosomal_bS6_sf"/>
</dbReference>
<keyword evidence="3 5" id="KW-0689">Ribosomal protein</keyword>
<dbReference type="Pfam" id="PF01250">
    <property type="entry name" value="Ribosomal_S6"/>
    <property type="match status" value="1"/>
</dbReference>
<evidence type="ECO:0000256" key="3">
    <source>
        <dbReference type="HAMAP-Rule" id="MF_00360"/>
    </source>
</evidence>
<keyword evidence="3" id="KW-0699">rRNA-binding</keyword>
<dbReference type="PANTHER" id="PTHR21011:SF1">
    <property type="entry name" value="SMALL RIBOSOMAL SUBUNIT PROTEIN BS6M"/>
    <property type="match status" value="1"/>
</dbReference>
<comment type="similarity">
    <text evidence="1 3">Belongs to the bacterial ribosomal protein bS6 family.</text>
</comment>
<dbReference type="InterPro" id="IPR000529">
    <property type="entry name" value="Ribosomal_bS6"/>
</dbReference>
<keyword evidence="3" id="KW-0687">Ribonucleoprotein</keyword>
<accession>A0A1F5SGX1</accession>
<sequence>MSKTKKSEAPQYELLYIVSNTYTAEELKPIMDKVNKIITDNGGQILRTEEWGNKKLAYPIKHQNYGYYNLVEFTTPGEKMQKISHVFRITSEILRYQIVVKEIKKEAANNKEKERARERAVRAKEDEKKKNELEKEKTKTRVNMLELDEKLDKILETDDLL</sequence>
<dbReference type="HAMAP" id="MF_00360">
    <property type="entry name" value="Ribosomal_bS6"/>
    <property type="match status" value="1"/>
</dbReference>
<dbReference type="Proteomes" id="UP000178367">
    <property type="component" value="Unassembled WGS sequence"/>
</dbReference>
<dbReference type="AlphaFoldDB" id="A0A1F5SGX1"/>
<protein>
    <recommendedName>
        <fullName evidence="2 3">Small ribosomal subunit protein bS6</fullName>
    </recommendedName>
</protein>
<dbReference type="InterPro" id="IPR014717">
    <property type="entry name" value="Transl_elong_EF1B/ribsomal_bS6"/>
</dbReference>
<evidence type="ECO:0000256" key="2">
    <source>
        <dbReference type="ARBA" id="ARBA00035294"/>
    </source>
</evidence>
<gene>
    <name evidence="3" type="primary">rpsF</name>
    <name evidence="5" type="ORF">A2227_01180</name>
</gene>
<organism evidence="5 6">
    <name type="scientific">Candidatus Falkowbacteria bacterium RIFOXYA2_FULL_47_19</name>
    <dbReference type="NCBI Taxonomy" id="1797994"/>
    <lineage>
        <taxon>Bacteria</taxon>
        <taxon>Candidatus Falkowiibacteriota</taxon>
    </lineage>
</organism>
<evidence type="ECO:0000256" key="4">
    <source>
        <dbReference type="SAM" id="MobiDB-lite"/>
    </source>
</evidence>
<dbReference type="EMBL" id="MFGB01000020">
    <property type="protein sequence ID" value="OGF25796.1"/>
    <property type="molecule type" value="Genomic_DNA"/>
</dbReference>
<comment type="caution">
    <text evidence="5">The sequence shown here is derived from an EMBL/GenBank/DDBJ whole genome shotgun (WGS) entry which is preliminary data.</text>
</comment>
<dbReference type="GO" id="GO:1990904">
    <property type="term" value="C:ribonucleoprotein complex"/>
    <property type="evidence" value="ECO:0007669"/>
    <property type="project" value="UniProtKB-KW"/>
</dbReference>
<dbReference type="InterPro" id="IPR020814">
    <property type="entry name" value="Ribosomal_S6_plastid/chlpt"/>
</dbReference>
<dbReference type="GO" id="GO:0003735">
    <property type="term" value="F:structural constituent of ribosome"/>
    <property type="evidence" value="ECO:0007669"/>
    <property type="project" value="InterPro"/>
</dbReference>
<reference evidence="5 6" key="1">
    <citation type="journal article" date="2016" name="Nat. Commun.">
        <title>Thousands of microbial genomes shed light on interconnected biogeochemical processes in an aquifer system.</title>
        <authorList>
            <person name="Anantharaman K."/>
            <person name="Brown C.T."/>
            <person name="Hug L.A."/>
            <person name="Sharon I."/>
            <person name="Castelle C.J."/>
            <person name="Probst A.J."/>
            <person name="Thomas B.C."/>
            <person name="Singh A."/>
            <person name="Wilkins M.J."/>
            <person name="Karaoz U."/>
            <person name="Brodie E.L."/>
            <person name="Williams K.H."/>
            <person name="Hubbard S.S."/>
            <person name="Banfield J.F."/>
        </authorList>
    </citation>
    <scope>NUCLEOTIDE SEQUENCE [LARGE SCALE GENOMIC DNA]</scope>
</reference>
<proteinExistence type="inferred from homology"/>
<dbReference type="CDD" id="cd00473">
    <property type="entry name" value="bS6"/>
    <property type="match status" value="1"/>
</dbReference>
<dbReference type="SUPFAM" id="SSF54995">
    <property type="entry name" value="Ribosomal protein S6"/>
    <property type="match status" value="1"/>
</dbReference>
<dbReference type="STRING" id="1797994.A2227_01180"/>
<keyword evidence="3" id="KW-0694">RNA-binding</keyword>
<feature type="region of interest" description="Disordered" evidence="4">
    <location>
        <begin position="107"/>
        <end position="139"/>
    </location>
</feature>
<evidence type="ECO:0000313" key="6">
    <source>
        <dbReference type="Proteomes" id="UP000178367"/>
    </source>
</evidence>
<dbReference type="GO" id="GO:0005737">
    <property type="term" value="C:cytoplasm"/>
    <property type="evidence" value="ECO:0007669"/>
    <property type="project" value="UniProtKB-ARBA"/>
</dbReference>
<dbReference type="NCBIfam" id="TIGR00166">
    <property type="entry name" value="S6"/>
    <property type="match status" value="1"/>
</dbReference>
<dbReference type="GO" id="GO:0006412">
    <property type="term" value="P:translation"/>
    <property type="evidence" value="ECO:0007669"/>
    <property type="project" value="UniProtKB-UniRule"/>
</dbReference>